<dbReference type="EMBL" id="CP119311">
    <property type="protein sequence ID" value="WEK35186.1"/>
    <property type="molecule type" value="Genomic_DNA"/>
</dbReference>
<evidence type="ECO:0000313" key="4">
    <source>
        <dbReference type="Proteomes" id="UP001220610"/>
    </source>
</evidence>
<keyword evidence="1" id="KW-1133">Transmembrane helix</keyword>
<feature type="transmembrane region" description="Helical" evidence="1">
    <location>
        <begin position="32"/>
        <end position="50"/>
    </location>
</feature>
<feature type="transmembrane region" description="Helical" evidence="1">
    <location>
        <begin position="85"/>
        <end position="105"/>
    </location>
</feature>
<evidence type="ECO:0000313" key="3">
    <source>
        <dbReference type="EMBL" id="WEK35186.1"/>
    </source>
</evidence>
<evidence type="ECO:0000256" key="1">
    <source>
        <dbReference type="SAM" id="Phobius"/>
    </source>
</evidence>
<feature type="transmembrane region" description="Helical" evidence="1">
    <location>
        <begin position="232"/>
        <end position="254"/>
    </location>
</feature>
<feature type="transmembrane region" description="Helical" evidence="1">
    <location>
        <begin position="172"/>
        <end position="192"/>
    </location>
</feature>
<evidence type="ECO:0000259" key="2">
    <source>
        <dbReference type="Pfam" id="PF00892"/>
    </source>
</evidence>
<feature type="domain" description="EamA" evidence="2">
    <location>
        <begin position="6"/>
        <end position="133"/>
    </location>
</feature>
<feature type="transmembrane region" description="Helical" evidence="1">
    <location>
        <begin position="266"/>
        <end position="285"/>
    </location>
</feature>
<dbReference type="GO" id="GO:0016020">
    <property type="term" value="C:membrane"/>
    <property type="evidence" value="ECO:0007669"/>
    <property type="project" value="InterPro"/>
</dbReference>
<dbReference type="Proteomes" id="UP001220610">
    <property type="component" value="Chromosome"/>
</dbReference>
<feature type="transmembrane region" description="Helical" evidence="1">
    <location>
        <begin position="117"/>
        <end position="135"/>
    </location>
</feature>
<dbReference type="InterPro" id="IPR000620">
    <property type="entry name" value="EamA_dom"/>
</dbReference>
<dbReference type="Pfam" id="PF00892">
    <property type="entry name" value="EamA"/>
    <property type="match status" value="2"/>
</dbReference>
<gene>
    <name evidence="3" type="ORF">P0Y53_22075</name>
</gene>
<accession>A0AAJ5WNH1</accession>
<proteinExistence type="predicted"/>
<dbReference type="InterPro" id="IPR037185">
    <property type="entry name" value="EmrE-like"/>
</dbReference>
<keyword evidence="1" id="KW-0472">Membrane</keyword>
<sequence>MRKAFLQLHLAVILAGFTGILGRLITLNEGLLVWYRLLITVITLFIILLLQKKLQRVSRRDLLNITGVGAIAALHWVSFFGCIKYANVSVALICLSAIGFFTAIFEPLITGKRFNRIELLLGLLTIAGIFLIFHFDPAYKLGIGIGIFSALMGSLFPIFNRQLLQRVRPDSLTMYELGGGWLFITLLMPLYLQHFPATHLVPTGSDLGWLLVLSWLCTVVAFRFSMNALKKISAFTVNLTYSMEPIYGIGLAFLVYREDKLLTNAFYGGLALILCSVLLQTWLVYREKSKMTTHNG</sequence>
<protein>
    <submittedName>
        <fullName evidence="3">DMT family transporter</fullName>
    </submittedName>
</protein>
<reference evidence="3" key="1">
    <citation type="submission" date="2023-03" db="EMBL/GenBank/DDBJ databases">
        <title>Andean soil-derived lignocellulolytic bacterial consortium as a source of novel taxa and putative plastic-active enzymes.</title>
        <authorList>
            <person name="Diaz-Garcia L."/>
            <person name="Chuvochina M."/>
            <person name="Feuerriegel G."/>
            <person name="Bunk B."/>
            <person name="Sproer C."/>
            <person name="Streit W.R."/>
            <person name="Rodriguez L.M."/>
            <person name="Overmann J."/>
            <person name="Jimenez D.J."/>
        </authorList>
    </citation>
    <scope>NUCLEOTIDE SEQUENCE</scope>
    <source>
        <strain evidence="3">MAG 7</strain>
    </source>
</reference>
<feature type="transmembrane region" description="Helical" evidence="1">
    <location>
        <begin position="62"/>
        <end position="79"/>
    </location>
</feature>
<name>A0AAJ5WNH1_9BACT</name>
<organism evidence="3 4">
    <name type="scientific">Candidatus Pseudobacter hemicellulosilyticus</name>
    <dbReference type="NCBI Taxonomy" id="3121375"/>
    <lineage>
        <taxon>Bacteria</taxon>
        <taxon>Pseudomonadati</taxon>
        <taxon>Bacteroidota</taxon>
        <taxon>Chitinophagia</taxon>
        <taxon>Chitinophagales</taxon>
        <taxon>Chitinophagaceae</taxon>
        <taxon>Pseudobacter</taxon>
    </lineage>
</organism>
<keyword evidence="1" id="KW-0812">Transmembrane</keyword>
<dbReference type="SUPFAM" id="SSF103481">
    <property type="entry name" value="Multidrug resistance efflux transporter EmrE"/>
    <property type="match status" value="2"/>
</dbReference>
<dbReference type="PANTHER" id="PTHR22911:SF79">
    <property type="entry name" value="MOBA-LIKE NTP TRANSFERASE DOMAIN-CONTAINING PROTEIN"/>
    <property type="match status" value="1"/>
</dbReference>
<feature type="domain" description="EamA" evidence="2">
    <location>
        <begin position="141"/>
        <end position="279"/>
    </location>
</feature>
<dbReference type="PANTHER" id="PTHR22911">
    <property type="entry name" value="ACYL-MALONYL CONDENSING ENZYME-RELATED"/>
    <property type="match status" value="1"/>
</dbReference>
<feature type="transmembrane region" description="Helical" evidence="1">
    <location>
        <begin position="207"/>
        <end position="225"/>
    </location>
</feature>
<feature type="transmembrane region" description="Helical" evidence="1">
    <location>
        <begin position="141"/>
        <end position="160"/>
    </location>
</feature>
<dbReference type="AlphaFoldDB" id="A0AAJ5WNH1"/>